<organism evidence="3 4">
    <name type="scientific">Sinanodonta woodiana</name>
    <name type="common">Chinese pond mussel</name>
    <name type="synonym">Anodonta woodiana</name>
    <dbReference type="NCBI Taxonomy" id="1069815"/>
    <lineage>
        <taxon>Eukaryota</taxon>
        <taxon>Metazoa</taxon>
        <taxon>Spiralia</taxon>
        <taxon>Lophotrochozoa</taxon>
        <taxon>Mollusca</taxon>
        <taxon>Bivalvia</taxon>
        <taxon>Autobranchia</taxon>
        <taxon>Heteroconchia</taxon>
        <taxon>Palaeoheterodonta</taxon>
        <taxon>Unionida</taxon>
        <taxon>Unionoidea</taxon>
        <taxon>Unionidae</taxon>
        <taxon>Unioninae</taxon>
        <taxon>Sinanodonta</taxon>
    </lineage>
</organism>
<reference evidence="3 4" key="1">
    <citation type="submission" date="2024-11" db="EMBL/GenBank/DDBJ databases">
        <title>Chromosome-level genome assembly of the freshwater bivalve Anodonta woodiana.</title>
        <authorList>
            <person name="Chen X."/>
        </authorList>
    </citation>
    <scope>NUCLEOTIDE SEQUENCE [LARGE SCALE GENOMIC DNA]</scope>
    <source>
        <strain evidence="3">MN2024</strain>
        <tissue evidence="3">Gills</tissue>
    </source>
</reference>
<dbReference type="EMBL" id="JBJQND010000013">
    <property type="protein sequence ID" value="KAL3858327.1"/>
    <property type="molecule type" value="Genomic_DNA"/>
</dbReference>
<name>A0ABD3V9R5_SINWO</name>
<evidence type="ECO:0000256" key="2">
    <source>
        <dbReference type="SAM" id="Phobius"/>
    </source>
</evidence>
<gene>
    <name evidence="3" type="ORF">ACJMK2_012921</name>
</gene>
<accession>A0ABD3V9R5</accession>
<keyword evidence="2" id="KW-1133">Transmembrane helix</keyword>
<feature type="transmembrane region" description="Helical" evidence="2">
    <location>
        <begin position="6"/>
        <end position="24"/>
    </location>
</feature>
<feature type="region of interest" description="Disordered" evidence="1">
    <location>
        <begin position="28"/>
        <end position="51"/>
    </location>
</feature>
<feature type="non-terminal residue" evidence="3">
    <location>
        <position position="1"/>
    </location>
</feature>
<comment type="caution">
    <text evidence="3">The sequence shown here is derived from an EMBL/GenBank/DDBJ whole genome shotgun (WGS) entry which is preliminary data.</text>
</comment>
<evidence type="ECO:0000313" key="3">
    <source>
        <dbReference type="EMBL" id="KAL3858327.1"/>
    </source>
</evidence>
<proteinExistence type="predicted"/>
<keyword evidence="2" id="KW-0812">Transmembrane</keyword>
<dbReference type="AlphaFoldDB" id="A0ABD3V9R5"/>
<keyword evidence="2" id="KW-0472">Membrane</keyword>
<dbReference type="Proteomes" id="UP001634394">
    <property type="component" value="Unassembled WGS sequence"/>
</dbReference>
<protein>
    <submittedName>
        <fullName evidence="3">Uncharacterized protein</fullName>
    </submittedName>
</protein>
<keyword evidence="4" id="KW-1185">Reference proteome</keyword>
<evidence type="ECO:0000256" key="1">
    <source>
        <dbReference type="SAM" id="MobiDB-lite"/>
    </source>
</evidence>
<evidence type="ECO:0000313" key="4">
    <source>
        <dbReference type="Proteomes" id="UP001634394"/>
    </source>
</evidence>
<feature type="compositionally biased region" description="Basic and acidic residues" evidence="1">
    <location>
        <begin position="31"/>
        <end position="51"/>
    </location>
</feature>
<sequence length="51" mass="5878">ELLTILGILAIAAVTSCVVWFLAVRRKRKVRDTERNHSEKRDTGETIQRKV</sequence>